<dbReference type="AlphaFoldDB" id="Q4SXT5"/>
<proteinExistence type="predicted"/>
<sequence>MLPDCGARSRPARLALLPARAGTSVTPEQPSYAPSSNLVYRINLHQAGEDLLVTETCGTQASDGEHEEGAAAGTAPVNLVTKENDVLSGAKVLKQNPACTPKVKEPWSPPTARPEKSKWIGTRARLSLPVYRARLGGWGGGRRRGVQLWKSSGIWKQRGWRSVRSEARLPKFGFSTRRLALAPRIHRGRPHRRARPQSNRVVGWGSLQSEPERVWF</sequence>
<organism evidence="1">
    <name type="scientific">Tetraodon nigroviridis</name>
    <name type="common">Spotted green pufferfish</name>
    <name type="synonym">Chelonodon nigroviridis</name>
    <dbReference type="NCBI Taxonomy" id="99883"/>
    <lineage>
        <taxon>Eukaryota</taxon>
        <taxon>Metazoa</taxon>
        <taxon>Chordata</taxon>
        <taxon>Craniata</taxon>
        <taxon>Vertebrata</taxon>
        <taxon>Euteleostomi</taxon>
        <taxon>Actinopterygii</taxon>
        <taxon>Neopterygii</taxon>
        <taxon>Teleostei</taxon>
        <taxon>Neoteleostei</taxon>
        <taxon>Acanthomorphata</taxon>
        <taxon>Eupercaria</taxon>
        <taxon>Tetraodontiformes</taxon>
        <taxon>Tetradontoidea</taxon>
        <taxon>Tetraodontidae</taxon>
        <taxon>Tetraodon</taxon>
    </lineage>
</organism>
<dbReference type="KEGG" id="tng:GSTEN00010685G001"/>
<protein>
    <submittedName>
        <fullName evidence="1">(spotted green pufferfish) hypothetical protein</fullName>
    </submittedName>
</protein>
<gene>
    <name evidence="1" type="ORF">GSTENG00010685001</name>
</gene>
<evidence type="ECO:0000313" key="1">
    <source>
        <dbReference type="EMBL" id="CAF94547.1"/>
    </source>
</evidence>
<reference evidence="1" key="1">
    <citation type="journal article" date="2004" name="Nature">
        <title>Genome duplication in the teleost fish Tetraodon nigroviridis reveals the early vertebrate proto-karyotype.</title>
        <authorList>
            <person name="Jaillon O."/>
            <person name="Aury J.-M."/>
            <person name="Brunet F."/>
            <person name="Petit J.-L."/>
            <person name="Stange-Thomann N."/>
            <person name="Mauceli E."/>
            <person name="Bouneau L."/>
            <person name="Fischer C."/>
            <person name="Ozouf-Costaz C."/>
            <person name="Bernot A."/>
            <person name="Nicaud S."/>
            <person name="Jaffe D."/>
            <person name="Fisher S."/>
            <person name="Lutfalla G."/>
            <person name="Dossat C."/>
            <person name="Segurens B."/>
            <person name="Dasilva C."/>
            <person name="Salanoubat M."/>
            <person name="Levy M."/>
            <person name="Boudet N."/>
            <person name="Castellano S."/>
            <person name="Anthouard V."/>
            <person name="Jubin C."/>
            <person name="Castelli V."/>
            <person name="Katinka M."/>
            <person name="Vacherie B."/>
            <person name="Biemont C."/>
            <person name="Skalli Z."/>
            <person name="Cattolico L."/>
            <person name="Poulain J."/>
            <person name="De Berardinis V."/>
            <person name="Cruaud C."/>
            <person name="Duprat S."/>
            <person name="Brottier P."/>
            <person name="Coutanceau J.-P."/>
            <person name="Gouzy J."/>
            <person name="Parra G."/>
            <person name="Lardier G."/>
            <person name="Chapple C."/>
            <person name="McKernan K.J."/>
            <person name="McEwan P."/>
            <person name="Bosak S."/>
            <person name="Kellis M."/>
            <person name="Volff J.-N."/>
            <person name="Guigo R."/>
            <person name="Zody M.C."/>
            <person name="Mesirov J."/>
            <person name="Lindblad-Toh K."/>
            <person name="Birren B."/>
            <person name="Nusbaum C."/>
            <person name="Kahn D."/>
            <person name="Robinson-Rechavi M."/>
            <person name="Laudet V."/>
            <person name="Schachter V."/>
            <person name="Quetier F."/>
            <person name="Saurin W."/>
            <person name="Scarpelli C."/>
            <person name="Wincker P."/>
            <person name="Lander E.S."/>
            <person name="Weissenbach J."/>
            <person name="Roest Crollius H."/>
        </authorList>
    </citation>
    <scope>NUCLEOTIDE SEQUENCE [LARGE SCALE GENOMIC DNA]</scope>
</reference>
<comment type="caution">
    <text evidence="1">The sequence shown here is derived from an EMBL/GenBank/DDBJ whole genome shotgun (WGS) entry which is preliminary data.</text>
</comment>
<dbReference type="EMBL" id="CAAE01012336">
    <property type="protein sequence ID" value="CAF94547.1"/>
    <property type="molecule type" value="Genomic_DNA"/>
</dbReference>
<accession>Q4SXT5</accession>
<name>Q4SXT5_TETNG</name>
<reference evidence="1" key="2">
    <citation type="submission" date="2004-02" db="EMBL/GenBank/DDBJ databases">
        <authorList>
            <consortium name="Genoscope"/>
            <consortium name="Whitehead Institute Centre for Genome Research"/>
        </authorList>
    </citation>
    <scope>NUCLEOTIDE SEQUENCE</scope>
</reference>